<organism evidence="2 3">
    <name type="scientific">Entomortierella chlamydospora</name>
    <dbReference type="NCBI Taxonomy" id="101097"/>
    <lineage>
        <taxon>Eukaryota</taxon>
        <taxon>Fungi</taxon>
        <taxon>Fungi incertae sedis</taxon>
        <taxon>Mucoromycota</taxon>
        <taxon>Mortierellomycotina</taxon>
        <taxon>Mortierellomycetes</taxon>
        <taxon>Mortierellales</taxon>
        <taxon>Mortierellaceae</taxon>
        <taxon>Entomortierella</taxon>
    </lineage>
</organism>
<protein>
    <submittedName>
        <fullName evidence="2">Uncharacterized protein</fullName>
    </submittedName>
</protein>
<keyword evidence="3" id="KW-1185">Reference proteome</keyword>
<feature type="compositionally biased region" description="Acidic residues" evidence="1">
    <location>
        <begin position="190"/>
        <end position="204"/>
    </location>
</feature>
<feature type="compositionally biased region" description="Polar residues" evidence="1">
    <location>
        <begin position="306"/>
        <end position="315"/>
    </location>
</feature>
<dbReference type="Proteomes" id="UP000703661">
    <property type="component" value="Unassembled WGS sequence"/>
</dbReference>
<reference evidence="2" key="1">
    <citation type="journal article" date="2020" name="Fungal Divers.">
        <title>Resolving the Mortierellaceae phylogeny through synthesis of multi-gene phylogenetics and phylogenomics.</title>
        <authorList>
            <person name="Vandepol N."/>
            <person name="Liber J."/>
            <person name="Desiro A."/>
            <person name="Na H."/>
            <person name="Kennedy M."/>
            <person name="Barry K."/>
            <person name="Grigoriev I.V."/>
            <person name="Miller A.N."/>
            <person name="O'Donnell K."/>
            <person name="Stajich J.E."/>
            <person name="Bonito G."/>
        </authorList>
    </citation>
    <scope>NUCLEOTIDE SEQUENCE</scope>
    <source>
        <strain evidence="2">NRRL 2769</strain>
    </source>
</reference>
<gene>
    <name evidence="2" type="ORF">BGZ80_003773</name>
</gene>
<feature type="compositionally biased region" description="Low complexity" evidence="1">
    <location>
        <begin position="136"/>
        <end position="148"/>
    </location>
</feature>
<evidence type="ECO:0000313" key="3">
    <source>
        <dbReference type="Proteomes" id="UP000703661"/>
    </source>
</evidence>
<feature type="region of interest" description="Disordered" evidence="1">
    <location>
        <begin position="276"/>
        <end position="322"/>
    </location>
</feature>
<evidence type="ECO:0000256" key="1">
    <source>
        <dbReference type="SAM" id="MobiDB-lite"/>
    </source>
</evidence>
<proteinExistence type="predicted"/>
<name>A0A9P6MN97_9FUNG</name>
<dbReference type="AlphaFoldDB" id="A0A9P6MN97"/>
<sequence length="322" mass="36181">MDEVPSLIMKEGNNQGSDNLQNVTKYARHMLLRNDITEQELKSVNVALSRIISSTMLEGEKFFGPIIQEFKSKISLHEYSLPVLDVEGQEQLVLQSRVKNGLREELAEERQPSEPWIASSSATVEEITAISTPIILTPQTSTLQPTSTATRSNPSFEGKNEDKSAKPKSQSQSQSISLHNSSLKEPSVNENDDIDPPNMMDDDDNIRHELPNSFYSGDYELANCEFKLPGASDIDSVELPRTKSGLKIFLGGETLELLFTFVDHLRQMLEGLQEEAEEKKELDVRRKHQHNFTSSNSPPQKERRISNNGFLSPTSPGKKLRK</sequence>
<dbReference type="EMBL" id="JAAAID010002012">
    <property type="protein sequence ID" value="KAG0008176.1"/>
    <property type="molecule type" value="Genomic_DNA"/>
</dbReference>
<evidence type="ECO:0000313" key="2">
    <source>
        <dbReference type="EMBL" id="KAG0008176.1"/>
    </source>
</evidence>
<feature type="compositionally biased region" description="Low complexity" evidence="1">
    <location>
        <begin position="167"/>
        <end position="181"/>
    </location>
</feature>
<feature type="region of interest" description="Disordered" evidence="1">
    <location>
        <begin position="135"/>
        <end position="211"/>
    </location>
</feature>
<comment type="caution">
    <text evidence="2">The sequence shown here is derived from an EMBL/GenBank/DDBJ whole genome shotgun (WGS) entry which is preliminary data.</text>
</comment>
<accession>A0A9P6MN97</accession>